<reference evidence="5 6" key="1">
    <citation type="submission" date="2023-06" db="EMBL/GenBank/DDBJ databases">
        <title>Microbacterium sp. nov., isolated from a waste landfill.</title>
        <authorList>
            <person name="Wen W."/>
        </authorList>
    </citation>
    <scope>NUCLEOTIDE SEQUENCE [LARGE SCALE GENOMIC DNA]</scope>
    <source>
        <strain evidence="5 6">ASV49</strain>
    </source>
</reference>
<evidence type="ECO:0000259" key="3">
    <source>
        <dbReference type="Pfam" id="PF01408"/>
    </source>
</evidence>
<keyword evidence="2" id="KW-0520">NAD</keyword>
<comment type="caution">
    <text evidence="5">The sequence shown here is derived from an EMBL/GenBank/DDBJ whole genome shotgun (WGS) entry which is preliminary data.</text>
</comment>
<organism evidence="5 6">
    <name type="scientific">Microbacterium candidum</name>
    <dbReference type="NCBI Taxonomy" id="3041922"/>
    <lineage>
        <taxon>Bacteria</taxon>
        <taxon>Bacillati</taxon>
        <taxon>Actinomycetota</taxon>
        <taxon>Actinomycetes</taxon>
        <taxon>Micrococcales</taxon>
        <taxon>Microbacteriaceae</taxon>
        <taxon>Microbacterium</taxon>
    </lineage>
</organism>
<dbReference type="Pfam" id="PF01408">
    <property type="entry name" value="GFO_IDH_MocA"/>
    <property type="match status" value="1"/>
</dbReference>
<accession>A0ABT7N0H1</accession>
<dbReference type="PANTHER" id="PTHR43818:SF11">
    <property type="entry name" value="BCDNA.GH03377"/>
    <property type="match status" value="1"/>
</dbReference>
<dbReference type="Gene3D" id="3.40.50.720">
    <property type="entry name" value="NAD(P)-binding Rossmann-like Domain"/>
    <property type="match status" value="1"/>
</dbReference>
<dbReference type="SUPFAM" id="SSF51735">
    <property type="entry name" value="NAD(P)-binding Rossmann-fold domains"/>
    <property type="match status" value="1"/>
</dbReference>
<evidence type="ECO:0000313" key="6">
    <source>
        <dbReference type="Proteomes" id="UP001235064"/>
    </source>
</evidence>
<dbReference type="SUPFAM" id="SSF55347">
    <property type="entry name" value="Glyceraldehyde-3-phosphate dehydrogenase-like, C-terminal domain"/>
    <property type="match status" value="1"/>
</dbReference>
<evidence type="ECO:0000256" key="2">
    <source>
        <dbReference type="ARBA" id="ARBA00023027"/>
    </source>
</evidence>
<dbReference type="InterPro" id="IPR050463">
    <property type="entry name" value="Gfo/Idh/MocA_oxidrdct_glycsds"/>
</dbReference>
<evidence type="ECO:0000259" key="4">
    <source>
        <dbReference type="Pfam" id="PF22725"/>
    </source>
</evidence>
<dbReference type="Gene3D" id="3.30.360.10">
    <property type="entry name" value="Dihydrodipicolinate Reductase, domain 2"/>
    <property type="match status" value="1"/>
</dbReference>
<dbReference type="RefSeq" id="WP_286289158.1">
    <property type="nucleotide sequence ID" value="NZ_JASXSZ010000004.1"/>
</dbReference>
<name>A0ABT7N0H1_9MICO</name>
<keyword evidence="6" id="KW-1185">Reference proteome</keyword>
<dbReference type="EMBL" id="JASXSZ010000004">
    <property type="protein sequence ID" value="MDL9980203.1"/>
    <property type="molecule type" value="Genomic_DNA"/>
</dbReference>
<sequence>MTSGHAVAVAVFGAGRMARAHATAWAALGVPVRWIVSPRRRQELWDDAELGLGSARWTDDPAEALADADVTIASICTPTPTHRLLAEQALRAGRHVLLEKPIALTLEDALALQTVADEAPGILMVAHVVRFFAGYAELADRIAAGAVGRPRAVQAHRLSAAPEGADWLHDEERSGGVLVDFAIHDLDQANAVLGRPIAVTSIAAGGVGTGFDGAISTTVEYADGGVAQVLSAVDLPAGTPFRTGFTVVGTDGVDAAAGADGDPFVAQAAYFLACVESGAAPRRAPVSAAVAALRLALAARESLHSGRRVELS</sequence>
<feature type="domain" description="GFO/IDH/MocA-like oxidoreductase" evidence="4">
    <location>
        <begin position="135"/>
        <end position="252"/>
    </location>
</feature>
<keyword evidence="1" id="KW-0560">Oxidoreductase</keyword>
<protein>
    <submittedName>
        <fullName evidence="5">Gfo/Idh/MocA family oxidoreductase</fullName>
    </submittedName>
</protein>
<dbReference type="InterPro" id="IPR055170">
    <property type="entry name" value="GFO_IDH_MocA-like_dom"/>
</dbReference>
<evidence type="ECO:0000256" key="1">
    <source>
        <dbReference type="ARBA" id="ARBA00023002"/>
    </source>
</evidence>
<evidence type="ECO:0000313" key="5">
    <source>
        <dbReference type="EMBL" id="MDL9980203.1"/>
    </source>
</evidence>
<proteinExistence type="predicted"/>
<dbReference type="PANTHER" id="PTHR43818">
    <property type="entry name" value="BCDNA.GH03377"/>
    <property type="match status" value="1"/>
</dbReference>
<dbReference type="Pfam" id="PF22725">
    <property type="entry name" value="GFO_IDH_MocA_C3"/>
    <property type="match status" value="1"/>
</dbReference>
<dbReference type="InterPro" id="IPR000683">
    <property type="entry name" value="Gfo/Idh/MocA-like_OxRdtase_N"/>
</dbReference>
<feature type="domain" description="Gfo/Idh/MocA-like oxidoreductase N-terminal" evidence="3">
    <location>
        <begin position="8"/>
        <end position="127"/>
    </location>
</feature>
<gene>
    <name evidence="5" type="ORF">QSV35_12750</name>
</gene>
<dbReference type="InterPro" id="IPR036291">
    <property type="entry name" value="NAD(P)-bd_dom_sf"/>
</dbReference>
<dbReference type="Proteomes" id="UP001235064">
    <property type="component" value="Unassembled WGS sequence"/>
</dbReference>